<protein>
    <recommendedName>
        <fullName evidence="3">Transposase</fullName>
    </recommendedName>
</protein>
<gene>
    <name evidence="1" type="ORF">JANAI62_13490</name>
</gene>
<proteinExistence type="predicted"/>
<keyword evidence="2" id="KW-1185">Reference proteome</keyword>
<organism evidence="1 2">
    <name type="scientific">Jannaschia pagri</name>
    <dbReference type="NCBI Taxonomy" id="2829797"/>
    <lineage>
        <taxon>Bacteria</taxon>
        <taxon>Pseudomonadati</taxon>
        <taxon>Pseudomonadota</taxon>
        <taxon>Alphaproteobacteria</taxon>
        <taxon>Rhodobacterales</taxon>
        <taxon>Roseobacteraceae</taxon>
        <taxon>Jannaschia</taxon>
    </lineage>
</organism>
<accession>A0ABQ4NK60</accession>
<evidence type="ECO:0008006" key="3">
    <source>
        <dbReference type="Google" id="ProtNLM"/>
    </source>
</evidence>
<dbReference type="Proteomes" id="UP000786693">
    <property type="component" value="Unassembled WGS sequence"/>
</dbReference>
<name>A0ABQ4NK60_9RHOB</name>
<sequence length="58" mass="6640">MTKRRGAPERDTATAQKPLKQFYLTEQHVKTAHQGQRSRFKAYPVSAFVGFATETRIT</sequence>
<comment type="caution">
    <text evidence="1">The sequence shown here is derived from an EMBL/GenBank/DDBJ whole genome shotgun (WGS) entry which is preliminary data.</text>
</comment>
<dbReference type="EMBL" id="BPFH01000002">
    <property type="protein sequence ID" value="GIT94726.1"/>
    <property type="molecule type" value="Genomic_DNA"/>
</dbReference>
<reference evidence="1 2" key="1">
    <citation type="submission" date="2021-05" db="EMBL/GenBank/DDBJ databases">
        <title>Bacteria Genome sequencing.</title>
        <authorList>
            <person name="Takabe Y."/>
            <person name="Nakajima Y."/>
            <person name="Suzuki S."/>
            <person name="Shiozaki T."/>
        </authorList>
    </citation>
    <scope>NUCLEOTIDE SEQUENCE [LARGE SCALE GENOMIC DNA]</scope>
    <source>
        <strain evidence="1 2">AI_62</strain>
    </source>
</reference>
<evidence type="ECO:0000313" key="2">
    <source>
        <dbReference type="Proteomes" id="UP000786693"/>
    </source>
</evidence>
<evidence type="ECO:0000313" key="1">
    <source>
        <dbReference type="EMBL" id="GIT94726.1"/>
    </source>
</evidence>